<evidence type="ECO:0000256" key="4">
    <source>
        <dbReference type="ARBA" id="ARBA00023239"/>
    </source>
</evidence>
<evidence type="ECO:0000313" key="8">
    <source>
        <dbReference type="Proteomes" id="UP000466535"/>
    </source>
</evidence>
<evidence type="ECO:0000256" key="3">
    <source>
        <dbReference type="ARBA" id="ARBA00022764"/>
    </source>
</evidence>
<dbReference type="Gene3D" id="1.50.10.100">
    <property type="entry name" value="Chondroitin AC/alginate lyase"/>
    <property type="match status" value="1"/>
</dbReference>
<evidence type="ECO:0000313" key="7">
    <source>
        <dbReference type="EMBL" id="MXR52991.1"/>
    </source>
</evidence>
<dbReference type="RefSeq" id="WP_159765195.1">
    <property type="nucleotide sequence ID" value="NZ_WUUT01000007.1"/>
</dbReference>
<reference evidence="7 8" key="1">
    <citation type="submission" date="2019-12" db="EMBL/GenBank/DDBJ databases">
        <title>Isolation and characterization of three novel carbon monoxide-oxidizing members of Halobacteria from salione crusts and soils.</title>
        <authorList>
            <person name="Myers M.R."/>
            <person name="King G.M."/>
        </authorList>
    </citation>
    <scope>NUCLEOTIDE SEQUENCE [LARGE SCALE GENOMIC DNA]</scope>
    <source>
        <strain evidence="7 8">WSH3</strain>
    </source>
</reference>
<protein>
    <submittedName>
        <fullName evidence="7">Uncharacterized protein</fullName>
    </submittedName>
</protein>
<name>A0A6B0TCM8_9EURY</name>
<dbReference type="Gene3D" id="2.70.98.70">
    <property type="match status" value="1"/>
</dbReference>
<dbReference type="EMBL" id="WUUT01000007">
    <property type="protein sequence ID" value="MXR52991.1"/>
    <property type="molecule type" value="Genomic_DNA"/>
</dbReference>
<keyword evidence="2" id="KW-0732">Signal</keyword>
<dbReference type="PANTHER" id="PTHR39210">
    <property type="entry name" value="HEPARIN-SULFATE LYASE"/>
    <property type="match status" value="1"/>
</dbReference>
<proteinExistence type="predicted"/>
<evidence type="ECO:0000256" key="2">
    <source>
        <dbReference type="ARBA" id="ARBA00022729"/>
    </source>
</evidence>
<dbReference type="GO" id="GO:0016829">
    <property type="term" value="F:lyase activity"/>
    <property type="evidence" value="ECO:0007669"/>
    <property type="project" value="UniProtKB-KW"/>
</dbReference>
<dbReference type="Pfam" id="PF07940">
    <property type="entry name" value="Hepar_II_III_C"/>
    <property type="match status" value="1"/>
</dbReference>
<dbReference type="InterPro" id="IPR012480">
    <property type="entry name" value="Hepar_II_III_C"/>
</dbReference>
<comment type="subcellular location">
    <subcellularLocation>
        <location evidence="1">Periplasm</location>
    </subcellularLocation>
</comment>
<evidence type="ECO:0000256" key="1">
    <source>
        <dbReference type="ARBA" id="ARBA00004418"/>
    </source>
</evidence>
<evidence type="ECO:0000259" key="5">
    <source>
        <dbReference type="Pfam" id="PF07940"/>
    </source>
</evidence>
<dbReference type="InterPro" id="IPR008929">
    <property type="entry name" value="Chondroitin_lyas"/>
</dbReference>
<dbReference type="Pfam" id="PF16889">
    <property type="entry name" value="Hepar_II_III_N"/>
    <property type="match status" value="1"/>
</dbReference>
<dbReference type="PANTHER" id="PTHR39210:SF1">
    <property type="entry name" value="HEPARIN-SULFATE LYASE"/>
    <property type="match status" value="1"/>
</dbReference>
<dbReference type="OrthoDB" id="281567at2157"/>
<organism evidence="7 8">
    <name type="scientific">Halovenus carboxidivorans</name>
    <dbReference type="NCBI Taxonomy" id="2692199"/>
    <lineage>
        <taxon>Archaea</taxon>
        <taxon>Methanobacteriati</taxon>
        <taxon>Methanobacteriota</taxon>
        <taxon>Stenosarchaea group</taxon>
        <taxon>Halobacteria</taxon>
        <taxon>Halobacteriales</taxon>
        <taxon>Haloarculaceae</taxon>
        <taxon>Halovenus</taxon>
    </lineage>
</organism>
<dbReference type="Proteomes" id="UP000466535">
    <property type="component" value="Unassembled WGS sequence"/>
</dbReference>
<dbReference type="GO" id="GO:0042597">
    <property type="term" value="C:periplasmic space"/>
    <property type="evidence" value="ECO:0007669"/>
    <property type="project" value="UniProtKB-SubCell"/>
</dbReference>
<feature type="domain" description="Heparinase II/III-like C-terminal" evidence="5">
    <location>
        <begin position="376"/>
        <end position="586"/>
    </location>
</feature>
<keyword evidence="3" id="KW-0574">Periplasm</keyword>
<comment type="caution">
    <text evidence="7">The sequence shown here is derived from an EMBL/GenBank/DDBJ whole genome shotgun (WGS) entry which is preliminary data.</text>
</comment>
<evidence type="ECO:0000259" key="6">
    <source>
        <dbReference type="Pfam" id="PF16889"/>
    </source>
</evidence>
<dbReference type="AlphaFoldDB" id="A0A6B0TCM8"/>
<accession>A0A6B0TCM8</accession>
<sequence length="640" mass="71376">MSHDVLTPKGLSLRYHTARRMEARQLAGIAERTVRAVLAPRVPVDFDGIYDRRVPDDPQARPRPLAENTATLRTSLDETTRSRYQERAEDAAGGTFTFLNRTLHLADGDGVAWTDGRLDRLPLLWALKLYAFQPLQWLCASTDPESERAPALRERFDECVRDWIGAVEVGSAGYLRGAWTPWAVSLRILNLSRYLAWRSSDETSSGGVGRELRREIYKNALFLRNHIERDVGGNHLIENGAALVVAGVLFEHRGWRETGQAVLTEAADKQFLDDGYHFERSPMYHVIVLTRYLTACHLLRVGGYSVPSGLRTTARDGVEFLRFLRPPDRGLPLLNDSVHGEGLPLGDCLRYGTAVGFETDAEQWEPPTNEATPETTSGYHWLRTGAGAMLIDGGAVGPAHLPGHSHSDTLSLLLWIDDQPVATDTGTFGYVDDCRRDYARSARGHNTVTVGSDEPIAVGGTYLMGPRPTPETRFDADGVTQFAGRYRALPHRGNAYTHERNVYADDDWWLLTDRVDDSGDRTLRGRIHLHPGIEPSIESSGRVRLPLEDGGRAFVLPDERTDIGVTTGPYFPRFGECRQRAVLELTPTGPNDRGERLRALFTKRDVDPESIDVTDTRDGPRRLVIGEQGYDLPEPGLSRR</sequence>
<keyword evidence="4" id="KW-0456">Lyase</keyword>
<dbReference type="InterPro" id="IPR031680">
    <property type="entry name" value="Hepar_II_III_N"/>
</dbReference>
<keyword evidence="8" id="KW-1185">Reference proteome</keyword>
<feature type="domain" description="Heparin-sulfate lyase N-terminal" evidence="6">
    <location>
        <begin position="173"/>
        <end position="339"/>
    </location>
</feature>
<dbReference type="SUPFAM" id="SSF48230">
    <property type="entry name" value="Chondroitin AC/alginate lyase"/>
    <property type="match status" value="1"/>
</dbReference>
<gene>
    <name evidence="7" type="ORF">GRX03_15435</name>
</gene>